<sequence length="78" mass="9240">MEAETNQWNKCREHCSYLFHWGEDEKHADETTTTTQMFRAIRRSPKFFHSSWLLISWSARVQYPVNGGIQIHVEPSSN</sequence>
<reference evidence="1" key="1">
    <citation type="submission" date="2021-01" db="EMBL/GenBank/DDBJ databases">
        <title>Chromosome-level genome assembly of a human fungal pathogen reveals clustering of transcriptionally co-regulated genes.</title>
        <authorList>
            <person name="Voorhies M."/>
            <person name="Cohen S."/>
            <person name="Shea T.P."/>
            <person name="Petrus S."/>
            <person name="Munoz J.F."/>
            <person name="Poplawski S."/>
            <person name="Goldman W.E."/>
            <person name="Michael T."/>
            <person name="Cuomo C.A."/>
            <person name="Sil A."/>
            <person name="Beyhan S."/>
        </authorList>
    </citation>
    <scope>NUCLEOTIDE SEQUENCE</scope>
    <source>
        <strain evidence="1">H88</strain>
    </source>
</reference>
<accession>A0A8A1LNI6</accession>
<dbReference type="Proteomes" id="UP000663419">
    <property type="component" value="Chromosome 3"/>
</dbReference>
<evidence type="ECO:0000313" key="2">
    <source>
        <dbReference type="Proteomes" id="UP000663419"/>
    </source>
</evidence>
<gene>
    <name evidence="1" type="ORF">I7I53_01652</name>
</gene>
<proteinExistence type="predicted"/>
<evidence type="ECO:0000313" key="1">
    <source>
        <dbReference type="EMBL" id="QSS54173.1"/>
    </source>
</evidence>
<dbReference type="VEuPathDB" id="FungiDB:I7I53_01652"/>
<organism evidence="1 2">
    <name type="scientific">Ajellomyces capsulatus (strain H88)</name>
    <name type="common">Darling's disease fungus</name>
    <name type="synonym">Histoplasma capsulatum</name>
    <dbReference type="NCBI Taxonomy" id="544711"/>
    <lineage>
        <taxon>Eukaryota</taxon>
        <taxon>Fungi</taxon>
        <taxon>Dikarya</taxon>
        <taxon>Ascomycota</taxon>
        <taxon>Pezizomycotina</taxon>
        <taxon>Eurotiomycetes</taxon>
        <taxon>Eurotiomycetidae</taxon>
        <taxon>Onygenales</taxon>
        <taxon>Ajellomycetaceae</taxon>
        <taxon>Histoplasma</taxon>
    </lineage>
</organism>
<dbReference type="AlphaFoldDB" id="A0A8A1LNI6"/>
<dbReference type="EMBL" id="CP069104">
    <property type="protein sequence ID" value="QSS54173.1"/>
    <property type="molecule type" value="Genomic_DNA"/>
</dbReference>
<name>A0A8A1LNI6_AJEC8</name>
<protein>
    <submittedName>
        <fullName evidence="1">Uncharacterized protein</fullName>
    </submittedName>
</protein>